<evidence type="ECO:0000313" key="4">
    <source>
        <dbReference type="EMBL" id="KAJ3590195.1"/>
    </source>
</evidence>
<keyword evidence="5" id="KW-1185">Reference proteome</keyword>
<dbReference type="PRINTS" id="PR00625">
    <property type="entry name" value="JDOMAIN"/>
</dbReference>
<evidence type="ECO:0000256" key="2">
    <source>
        <dbReference type="SAM" id="Phobius"/>
    </source>
</evidence>
<proteinExistence type="predicted"/>
<dbReference type="OrthoDB" id="376357at2759"/>
<dbReference type="InterPro" id="IPR036869">
    <property type="entry name" value="J_dom_sf"/>
</dbReference>
<keyword evidence="2" id="KW-0812">Transmembrane</keyword>
<dbReference type="PANTHER" id="PTHR44873">
    <property type="entry name" value="DNAJ HOMOLOG SUBFAMILY C MEMBER 30, MITOCHONDRIAL"/>
    <property type="match status" value="1"/>
</dbReference>
<dbReference type="EMBL" id="JANIIK010000114">
    <property type="protein sequence ID" value="KAJ3590195.1"/>
    <property type="molecule type" value="Genomic_DNA"/>
</dbReference>
<reference evidence="4" key="1">
    <citation type="submission" date="2022-07" db="EMBL/GenBank/DDBJ databases">
        <title>Chromosome-level genome of Muraenolepis orangiensis.</title>
        <authorList>
            <person name="Kim J."/>
        </authorList>
    </citation>
    <scope>NUCLEOTIDE SEQUENCE</scope>
    <source>
        <strain evidence="4">KU_S4_2022</strain>
        <tissue evidence="4">Muscle</tissue>
    </source>
</reference>
<accession>A0A9Q0DNB1</accession>
<sequence>MAEVAQRLSNGAQRFSALLQTRCRPVFPSGARAHGGVTESSRGLCEIKPLSNIETMAHMYSKTLKRTGIQHANTNLPIRGLIPLVPGVFSLDGLIQNHKTPLYASPSVQPVLRVGVLVGRMTCWSNKEYRAAAAVHSEPFSSPQQFRKFSVLILTAAEHGDSIPGNTFRPQQLKHHLHVLRSTTRGYSSNNTTQAAPLYRSRTAYYDLLKVSLHATQSQIKTAYYKQSFIFHPDKNLGSEEATLRFSEVSEAYTVLGNVGLRRKYDRGILSPSDIQGAGRPSSKEASRGAPGPQQHHHHHQQQQQHRHTASQQQYAQRGGKPMFDFDAFYQAHYGEQLEREQRARARNKLFEERRKQSAENLKLHTTTMTICVLMVIGGMILISDLTR</sequence>
<feature type="domain" description="J" evidence="3">
    <location>
        <begin position="204"/>
        <end position="269"/>
    </location>
</feature>
<dbReference type="AlphaFoldDB" id="A0A9Q0DNB1"/>
<dbReference type="Proteomes" id="UP001148018">
    <property type="component" value="Unassembled WGS sequence"/>
</dbReference>
<feature type="transmembrane region" description="Helical" evidence="2">
    <location>
        <begin position="364"/>
        <end position="383"/>
    </location>
</feature>
<dbReference type="SMART" id="SM00271">
    <property type="entry name" value="DnaJ"/>
    <property type="match status" value="1"/>
</dbReference>
<evidence type="ECO:0000256" key="1">
    <source>
        <dbReference type="SAM" id="MobiDB-lite"/>
    </source>
</evidence>
<dbReference type="CDD" id="cd06257">
    <property type="entry name" value="DnaJ"/>
    <property type="match status" value="1"/>
</dbReference>
<organism evidence="4 5">
    <name type="scientific">Muraenolepis orangiensis</name>
    <name type="common">Patagonian moray cod</name>
    <dbReference type="NCBI Taxonomy" id="630683"/>
    <lineage>
        <taxon>Eukaryota</taxon>
        <taxon>Metazoa</taxon>
        <taxon>Chordata</taxon>
        <taxon>Craniata</taxon>
        <taxon>Vertebrata</taxon>
        <taxon>Euteleostomi</taxon>
        <taxon>Actinopterygii</taxon>
        <taxon>Neopterygii</taxon>
        <taxon>Teleostei</taxon>
        <taxon>Neoteleostei</taxon>
        <taxon>Acanthomorphata</taxon>
        <taxon>Zeiogadaria</taxon>
        <taxon>Gadariae</taxon>
        <taxon>Gadiformes</taxon>
        <taxon>Muraenolepidoidei</taxon>
        <taxon>Muraenolepididae</taxon>
        <taxon>Muraenolepis</taxon>
    </lineage>
</organism>
<evidence type="ECO:0000259" key="3">
    <source>
        <dbReference type="PROSITE" id="PS50076"/>
    </source>
</evidence>
<dbReference type="InterPro" id="IPR001623">
    <property type="entry name" value="DnaJ_domain"/>
</dbReference>
<feature type="region of interest" description="Disordered" evidence="1">
    <location>
        <begin position="270"/>
        <end position="317"/>
    </location>
</feature>
<dbReference type="Gene3D" id="1.10.287.110">
    <property type="entry name" value="DnaJ domain"/>
    <property type="match status" value="1"/>
</dbReference>
<dbReference type="PROSITE" id="PS50076">
    <property type="entry name" value="DNAJ_2"/>
    <property type="match status" value="1"/>
</dbReference>
<feature type="compositionally biased region" description="Basic residues" evidence="1">
    <location>
        <begin position="295"/>
        <end position="309"/>
    </location>
</feature>
<name>A0A9Q0DNB1_9TELE</name>
<keyword evidence="2" id="KW-1133">Transmembrane helix</keyword>
<keyword evidence="2" id="KW-0472">Membrane</keyword>
<dbReference type="Pfam" id="PF00226">
    <property type="entry name" value="DnaJ"/>
    <property type="match status" value="1"/>
</dbReference>
<dbReference type="InterPro" id="IPR053025">
    <property type="entry name" value="Mito_ATP_Synthase-Asso"/>
</dbReference>
<dbReference type="SUPFAM" id="SSF46565">
    <property type="entry name" value="Chaperone J-domain"/>
    <property type="match status" value="1"/>
</dbReference>
<dbReference type="PANTHER" id="PTHR44873:SF1">
    <property type="entry name" value="DNAJ HOMOLOG SUBFAMILY C MEMBER 30, MITOCHONDRIAL"/>
    <property type="match status" value="1"/>
</dbReference>
<gene>
    <name evidence="4" type="ORF">NHX12_008149</name>
</gene>
<protein>
    <recommendedName>
        <fullName evidence="3">J domain-containing protein</fullName>
    </recommendedName>
</protein>
<evidence type="ECO:0000313" key="5">
    <source>
        <dbReference type="Proteomes" id="UP001148018"/>
    </source>
</evidence>
<comment type="caution">
    <text evidence="4">The sequence shown here is derived from an EMBL/GenBank/DDBJ whole genome shotgun (WGS) entry which is preliminary data.</text>
</comment>